<reference evidence="1 2" key="1">
    <citation type="journal article" date="2020" name="BMC Genomics">
        <title>Intraspecific diversification of the crop wild relative Brassica cretica Lam. using demographic model selection.</title>
        <authorList>
            <person name="Kioukis A."/>
            <person name="Michalopoulou V.A."/>
            <person name="Briers L."/>
            <person name="Pirintsos S."/>
            <person name="Studholme D.J."/>
            <person name="Pavlidis P."/>
            <person name="Sarris P.F."/>
        </authorList>
    </citation>
    <scope>NUCLEOTIDE SEQUENCE [LARGE SCALE GENOMIC DNA]</scope>
    <source>
        <strain evidence="2">cv. PFS-1207/04</strain>
    </source>
</reference>
<evidence type="ECO:0000313" key="2">
    <source>
        <dbReference type="Proteomes" id="UP000266723"/>
    </source>
</evidence>
<keyword evidence="2" id="KW-1185">Reference proteome</keyword>
<protein>
    <submittedName>
        <fullName evidence="1">Uncharacterized protein</fullName>
    </submittedName>
</protein>
<dbReference type="EMBL" id="QGKV02000299">
    <property type="protein sequence ID" value="KAF3592139.1"/>
    <property type="molecule type" value="Genomic_DNA"/>
</dbReference>
<evidence type="ECO:0000313" key="1">
    <source>
        <dbReference type="EMBL" id="KAF3592139.1"/>
    </source>
</evidence>
<comment type="caution">
    <text evidence="1">The sequence shown here is derived from an EMBL/GenBank/DDBJ whole genome shotgun (WGS) entry which is preliminary data.</text>
</comment>
<sequence>MILAPTFASREQLQHATSSSFATASDSSHPVRVQLAAQLLWCSDSAIIKG</sequence>
<accession>A0ABQ7E4J5</accession>
<name>A0ABQ7E4J5_BRACR</name>
<dbReference type="Proteomes" id="UP000266723">
    <property type="component" value="Unassembled WGS sequence"/>
</dbReference>
<organism evidence="1 2">
    <name type="scientific">Brassica cretica</name>
    <name type="common">Mustard</name>
    <dbReference type="NCBI Taxonomy" id="69181"/>
    <lineage>
        <taxon>Eukaryota</taxon>
        <taxon>Viridiplantae</taxon>
        <taxon>Streptophyta</taxon>
        <taxon>Embryophyta</taxon>
        <taxon>Tracheophyta</taxon>
        <taxon>Spermatophyta</taxon>
        <taxon>Magnoliopsida</taxon>
        <taxon>eudicotyledons</taxon>
        <taxon>Gunneridae</taxon>
        <taxon>Pentapetalae</taxon>
        <taxon>rosids</taxon>
        <taxon>malvids</taxon>
        <taxon>Brassicales</taxon>
        <taxon>Brassicaceae</taxon>
        <taxon>Brassiceae</taxon>
        <taxon>Brassica</taxon>
    </lineage>
</organism>
<proteinExistence type="predicted"/>
<gene>
    <name evidence="1" type="ORF">DY000_02025243</name>
</gene>